<dbReference type="CDD" id="cd07302">
    <property type="entry name" value="CHD"/>
    <property type="match status" value="1"/>
</dbReference>
<dbReference type="Pfam" id="PF00211">
    <property type="entry name" value="Guanylate_cyc"/>
    <property type="match status" value="1"/>
</dbReference>
<dbReference type="Gene3D" id="1.25.40.10">
    <property type="entry name" value="Tetratricopeptide repeat domain"/>
    <property type="match status" value="2"/>
</dbReference>
<dbReference type="SMART" id="SM00044">
    <property type="entry name" value="CYCc"/>
    <property type="match status" value="1"/>
</dbReference>
<dbReference type="SMART" id="SM00454">
    <property type="entry name" value="SAM"/>
    <property type="match status" value="1"/>
</dbReference>
<evidence type="ECO:0000313" key="5">
    <source>
        <dbReference type="EMBL" id="KRR01055.1"/>
    </source>
</evidence>
<dbReference type="SUPFAM" id="SSF52540">
    <property type="entry name" value="P-loop containing nucleoside triphosphate hydrolases"/>
    <property type="match status" value="1"/>
</dbReference>
<evidence type="ECO:0000313" key="6">
    <source>
        <dbReference type="Proteomes" id="UP000050863"/>
    </source>
</evidence>
<evidence type="ECO:0000256" key="1">
    <source>
        <dbReference type="ARBA" id="ARBA00022741"/>
    </source>
</evidence>
<organism evidence="5 6">
    <name type="scientific">Bradyrhizobium jicamae</name>
    <dbReference type="NCBI Taxonomy" id="280332"/>
    <lineage>
        <taxon>Bacteria</taxon>
        <taxon>Pseudomonadati</taxon>
        <taxon>Pseudomonadota</taxon>
        <taxon>Alphaproteobacteria</taxon>
        <taxon>Hyphomicrobiales</taxon>
        <taxon>Nitrobacteraceae</taxon>
        <taxon>Bradyrhizobium</taxon>
    </lineage>
</organism>
<feature type="domain" description="SAM" evidence="3">
    <location>
        <begin position="1"/>
        <end position="61"/>
    </location>
</feature>
<dbReference type="STRING" id="280332.CQ12_27485"/>
<comment type="caution">
    <text evidence="5">The sequence shown here is derived from an EMBL/GenBank/DDBJ whole genome shotgun (WGS) entry which is preliminary data.</text>
</comment>
<dbReference type="Pfam" id="PF00536">
    <property type="entry name" value="SAM_1"/>
    <property type="match status" value="1"/>
</dbReference>
<feature type="domain" description="Guanylate cyclase" evidence="4">
    <location>
        <begin position="85"/>
        <end position="212"/>
    </location>
</feature>
<dbReference type="SUPFAM" id="SSF48452">
    <property type="entry name" value="TPR-like"/>
    <property type="match status" value="1"/>
</dbReference>
<name>A0A0R3L6C5_9BRAD</name>
<keyword evidence="6" id="KW-1185">Reference proteome</keyword>
<dbReference type="Pfam" id="PF13191">
    <property type="entry name" value="AAA_16"/>
    <property type="match status" value="1"/>
</dbReference>
<sequence length="1114" mass="123679">MRGVTEWLKSIGLSEYAERFGENGIDLSVLRDLTEQDLKELGVLLGHRRKLLRAIAQLEDAARPKPAEAATEPKRPDEGERRHLTVMFCDLVRSTAAARLDPEDMHALIGAYHSCIAEVIARYNGQIARYMSEGALVYFGFPQAHEDDAELAVRAALALIDAIAGIRNVAETLQIRIGIATGTVVVAELLIEKILAEQEVVGETPNLAARLQAMAEPGTVLICASTRRLTEGKFYYSDLGPVVLKGWTKPFQVYQVLGASGVESRFEAMHAAKLPPLFGREEEIELLLRRWRQVTLEGGRAVTLTGEPGIGKSHIALALNERIQGEPHITLRYFCSEHHTHSALFPFITQLERAAGFERGDSPQERLSKLDALLAQSTHNSEHLAVLANLLALPVEGHYRMRDITPQKRKEKTFAALLAQLDGLAAQQPVFLIFEDVHWIDPTSLELLAAAVEQVPRLRALMLITARPEFTPPWPSYPHTTTIPLTRLDRRDGAALVLRVTGGKTLPEEVMKHILAHTDGVPLFIEELTKMVIEGGLLREGDHEYVLDGPLPSFAIPTTLQASLMARLDRLSPVRDVAQISAVAGREFHYELVNAVAGLPKQKLDEALDQLVRSELVFCRGEIPNAVYTFKHALVRDAAYAGLLKSRRVHLHAAIAKGLEQKFPEVVQTQPEIIAYHYTQAKNYERALHYWYEAGKQSAARSAHNEAIGHLKQGLNQIPNIDEPTLRNKSELLLQISLGNSLRAITGWSTDSVKHACTRAVQLCKESGLDEHIVPAVFGLWTWNFVRASLGEAQALAEHLLKSAEDVDNPVYDVLGHEALGFTLFAQGKFAAAHAELQRSISLCEDCKAAEYLELSAQDPRVHARSYDGMALWVLGYPDQALRLCADARRYADASRYPFSEAIARTVGLRVHQFRGDAAVVAGEANAAIAFCEEHEFVHYLAMALILRGWASADQGEFEKGIAEIQEGLEKKRATGALLLESYSLGLMADACIKNKRYGQALDALKQAESGLNGENCERFYAAEIYRLLGETYLKSNQDLDQAEHYFCKGLEVAREQKARSFELRVCLSLCNLYELRPDADRRRSQLGEVYGSFSEGFDTPDLVKAKARLQSSW</sequence>
<dbReference type="GO" id="GO:0009190">
    <property type="term" value="P:cyclic nucleotide biosynthetic process"/>
    <property type="evidence" value="ECO:0007669"/>
    <property type="project" value="InterPro"/>
</dbReference>
<protein>
    <recommendedName>
        <fullName evidence="7">Adenylate cyclase</fullName>
    </recommendedName>
</protein>
<dbReference type="EMBL" id="LLXZ01000167">
    <property type="protein sequence ID" value="KRR01055.1"/>
    <property type="molecule type" value="Genomic_DNA"/>
</dbReference>
<dbReference type="GO" id="GO:0004016">
    <property type="term" value="F:adenylate cyclase activity"/>
    <property type="evidence" value="ECO:0007669"/>
    <property type="project" value="TreeGrafter"/>
</dbReference>
<dbReference type="InterPro" id="IPR029787">
    <property type="entry name" value="Nucleotide_cyclase"/>
</dbReference>
<dbReference type="InterPro" id="IPR019734">
    <property type="entry name" value="TPR_rpt"/>
</dbReference>
<dbReference type="AlphaFoldDB" id="A0A0R3L6C5"/>
<dbReference type="InterPro" id="IPR001660">
    <property type="entry name" value="SAM"/>
</dbReference>
<dbReference type="InterPro" id="IPR041664">
    <property type="entry name" value="AAA_16"/>
</dbReference>
<dbReference type="PANTHER" id="PTHR16305:SF28">
    <property type="entry name" value="GUANYLATE CYCLASE DOMAIN-CONTAINING PROTEIN"/>
    <property type="match status" value="1"/>
</dbReference>
<dbReference type="Gene3D" id="3.30.70.1230">
    <property type="entry name" value="Nucleotide cyclase"/>
    <property type="match status" value="1"/>
</dbReference>
<dbReference type="OrthoDB" id="9785312at2"/>
<dbReference type="SUPFAM" id="SSF55073">
    <property type="entry name" value="Nucleotide cyclase"/>
    <property type="match status" value="1"/>
</dbReference>
<dbReference type="PROSITE" id="PS50105">
    <property type="entry name" value="SAM_DOMAIN"/>
    <property type="match status" value="1"/>
</dbReference>
<dbReference type="InterPro" id="IPR013761">
    <property type="entry name" value="SAM/pointed_sf"/>
</dbReference>
<dbReference type="GO" id="GO:0005524">
    <property type="term" value="F:ATP binding"/>
    <property type="evidence" value="ECO:0007669"/>
    <property type="project" value="UniProtKB-KW"/>
</dbReference>
<dbReference type="PANTHER" id="PTHR16305">
    <property type="entry name" value="TESTICULAR SOLUBLE ADENYLYL CYCLASE"/>
    <property type="match status" value="1"/>
</dbReference>
<dbReference type="PROSITE" id="PS50125">
    <property type="entry name" value="GUANYLATE_CYCLASE_2"/>
    <property type="match status" value="1"/>
</dbReference>
<dbReference type="RefSeq" id="WP_057838610.1">
    <property type="nucleotide sequence ID" value="NZ_LLXZ01000167.1"/>
</dbReference>
<evidence type="ECO:0008006" key="7">
    <source>
        <dbReference type="Google" id="ProtNLM"/>
    </source>
</evidence>
<dbReference type="InterPro" id="IPR027417">
    <property type="entry name" value="P-loop_NTPase"/>
</dbReference>
<gene>
    <name evidence="5" type="ORF">CQ12_27485</name>
</gene>
<dbReference type="SUPFAM" id="SSF47769">
    <property type="entry name" value="SAM/Pointed domain"/>
    <property type="match status" value="1"/>
</dbReference>
<keyword evidence="2" id="KW-0067">ATP-binding</keyword>
<dbReference type="SMART" id="SM00028">
    <property type="entry name" value="TPR"/>
    <property type="match status" value="5"/>
</dbReference>
<dbReference type="Gene3D" id="3.40.50.300">
    <property type="entry name" value="P-loop containing nucleotide triphosphate hydrolases"/>
    <property type="match status" value="1"/>
</dbReference>
<evidence type="ECO:0000259" key="3">
    <source>
        <dbReference type="PROSITE" id="PS50105"/>
    </source>
</evidence>
<keyword evidence="1" id="KW-0547">Nucleotide-binding</keyword>
<dbReference type="GO" id="GO:0035556">
    <property type="term" value="P:intracellular signal transduction"/>
    <property type="evidence" value="ECO:0007669"/>
    <property type="project" value="InterPro"/>
</dbReference>
<proteinExistence type="predicted"/>
<evidence type="ECO:0000259" key="4">
    <source>
        <dbReference type="PROSITE" id="PS50125"/>
    </source>
</evidence>
<dbReference type="InterPro" id="IPR011990">
    <property type="entry name" value="TPR-like_helical_dom_sf"/>
</dbReference>
<reference evidence="5 6" key="1">
    <citation type="submission" date="2014-03" db="EMBL/GenBank/DDBJ databases">
        <title>Bradyrhizobium valentinum sp. nov., isolated from effective nodules of Lupinus mariae-josephae, a lupine endemic of basic-lime soils in Eastern Spain.</title>
        <authorList>
            <person name="Duran D."/>
            <person name="Rey L."/>
            <person name="Navarro A."/>
            <person name="Busquets A."/>
            <person name="Imperial J."/>
            <person name="Ruiz-Argueso T."/>
        </authorList>
    </citation>
    <scope>NUCLEOTIDE SEQUENCE [LARGE SCALE GENOMIC DNA]</scope>
    <source>
        <strain evidence="5 6">PAC68</strain>
    </source>
</reference>
<dbReference type="Proteomes" id="UP000050863">
    <property type="component" value="Unassembled WGS sequence"/>
</dbReference>
<dbReference type="InterPro" id="IPR001054">
    <property type="entry name" value="A/G_cyclase"/>
</dbReference>
<dbReference type="CDD" id="cd09487">
    <property type="entry name" value="SAM_superfamily"/>
    <property type="match status" value="1"/>
</dbReference>
<evidence type="ECO:0000256" key="2">
    <source>
        <dbReference type="ARBA" id="ARBA00022840"/>
    </source>
</evidence>
<dbReference type="Gene3D" id="1.10.150.50">
    <property type="entry name" value="Transcription Factor, Ets-1"/>
    <property type="match status" value="1"/>
</dbReference>
<accession>A0A0R3L6C5</accession>
<dbReference type="GO" id="GO:0005737">
    <property type="term" value="C:cytoplasm"/>
    <property type="evidence" value="ECO:0007669"/>
    <property type="project" value="TreeGrafter"/>
</dbReference>